<organism evidence="1 2">
    <name type="scientific">Martelella radicis</name>
    <dbReference type="NCBI Taxonomy" id="1397476"/>
    <lineage>
        <taxon>Bacteria</taxon>
        <taxon>Pseudomonadati</taxon>
        <taxon>Pseudomonadota</taxon>
        <taxon>Alphaproteobacteria</taxon>
        <taxon>Hyphomicrobiales</taxon>
        <taxon>Aurantimonadaceae</taxon>
        <taxon>Martelella</taxon>
    </lineage>
</organism>
<accession>A0A7W6KL16</accession>
<name>A0A7W6KL16_9HYPH</name>
<evidence type="ECO:0000313" key="1">
    <source>
        <dbReference type="EMBL" id="MBB4123276.1"/>
    </source>
</evidence>
<gene>
    <name evidence="1" type="ORF">GGR30_003219</name>
</gene>
<protein>
    <submittedName>
        <fullName evidence="1">Uncharacterized protein</fullName>
    </submittedName>
</protein>
<keyword evidence="2" id="KW-1185">Reference proteome</keyword>
<dbReference type="AlphaFoldDB" id="A0A7W6KL16"/>
<reference evidence="1 2" key="1">
    <citation type="submission" date="2020-08" db="EMBL/GenBank/DDBJ databases">
        <title>Genomic Encyclopedia of Type Strains, Phase IV (KMG-IV): sequencing the most valuable type-strain genomes for metagenomic binning, comparative biology and taxonomic classification.</title>
        <authorList>
            <person name="Goeker M."/>
        </authorList>
    </citation>
    <scope>NUCLEOTIDE SEQUENCE [LARGE SCALE GENOMIC DNA]</scope>
    <source>
        <strain evidence="1 2">DSM 28101</strain>
    </source>
</reference>
<dbReference type="RefSeq" id="WP_183488090.1">
    <property type="nucleotide sequence ID" value="NZ_JACIDZ010000011.1"/>
</dbReference>
<proteinExistence type="predicted"/>
<dbReference type="EMBL" id="JACIDZ010000011">
    <property type="protein sequence ID" value="MBB4123276.1"/>
    <property type="molecule type" value="Genomic_DNA"/>
</dbReference>
<comment type="caution">
    <text evidence="1">The sequence shown here is derived from an EMBL/GenBank/DDBJ whole genome shotgun (WGS) entry which is preliminary data.</text>
</comment>
<evidence type="ECO:0000313" key="2">
    <source>
        <dbReference type="Proteomes" id="UP000530571"/>
    </source>
</evidence>
<dbReference type="Proteomes" id="UP000530571">
    <property type="component" value="Unassembled WGS sequence"/>
</dbReference>
<sequence>MTPRALEMIDRMLQAASPADYGITVGKAQNIAADLRQDLSSIRGEVLQAGLAPNLRAIETLISDLCRERSDKADVLSRLHSAIYALKY</sequence>